<evidence type="ECO:0008006" key="4">
    <source>
        <dbReference type="Google" id="ProtNLM"/>
    </source>
</evidence>
<evidence type="ECO:0000256" key="1">
    <source>
        <dbReference type="SAM" id="Phobius"/>
    </source>
</evidence>
<dbReference type="Proteomes" id="UP000034034">
    <property type="component" value="Chromosome"/>
</dbReference>
<dbReference type="AlphaFoldDB" id="A0A0F7FTZ6"/>
<sequence>MIGLAGVFLGVGLAFWLFFGAPNGWSGDMRYVRFTLGLGAYALIHAGVVLSYPDELKPGGSVADREEKGRTA</sequence>
<feature type="transmembrane region" description="Helical" evidence="1">
    <location>
        <begin position="30"/>
        <end position="52"/>
    </location>
</feature>
<keyword evidence="1" id="KW-0472">Membrane</keyword>
<proteinExistence type="predicted"/>
<accession>A0A0F7FTZ6</accession>
<keyword evidence="3" id="KW-1185">Reference proteome</keyword>
<evidence type="ECO:0000313" key="2">
    <source>
        <dbReference type="EMBL" id="AKG43883.1"/>
    </source>
</evidence>
<name>A0A0F7FTZ6_9ACTN</name>
<protein>
    <recommendedName>
        <fullName evidence="4">Integral membrane protein</fullName>
    </recommendedName>
</protein>
<keyword evidence="1" id="KW-0812">Transmembrane</keyword>
<dbReference type="PATRIC" id="fig|408015.6.peg.2541"/>
<organism evidence="2 3">
    <name type="scientific">Streptomyces xiamenensis</name>
    <dbReference type="NCBI Taxonomy" id="408015"/>
    <lineage>
        <taxon>Bacteria</taxon>
        <taxon>Bacillati</taxon>
        <taxon>Actinomycetota</taxon>
        <taxon>Actinomycetes</taxon>
        <taxon>Kitasatosporales</taxon>
        <taxon>Streptomycetaceae</taxon>
        <taxon>Streptomyces</taxon>
    </lineage>
</organism>
<dbReference type="KEGG" id="sxi:SXIM_24990"/>
<gene>
    <name evidence="2" type="ORF">SXIM_24990</name>
</gene>
<dbReference type="STRING" id="408015.SXIM_24990"/>
<dbReference type="RefSeq" id="WP_053116179.1">
    <property type="nucleotide sequence ID" value="NZ_CP009922.3"/>
</dbReference>
<reference evidence="2" key="1">
    <citation type="submission" date="2019-08" db="EMBL/GenBank/DDBJ databases">
        <title>Complete genome sequence of a mangrove-derived Streptomyces xiamenensis.</title>
        <authorList>
            <person name="Xu J."/>
        </authorList>
    </citation>
    <scope>NUCLEOTIDE SEQUENCE</scope>
    <source>
        <strain evidence="2">318</strain>
    </source>
</reference>
<evidence type="ECO:0000313" key="3">
    <source>
        <dbReference type="Proteomes" id="UP000034034"/>
    </source>
</evidence>
<dbReference type="HOGENOM" id="CLU_2720779_0_0_11"/>
<keyword evidence="1" id="KW-1133">Transmembrane helix</keyword>
<dbReference type="EMBL" id="CP009922">
    <property type="protein sequence ID" value="AKG43883.1"/>
    <property type="molecule type" value="Genomic_DNA"/>
</dbReference>